<accession>A0AAW7XKN5</accession>
<sequence>MKRILFIILIIVSAGVAYYVSLTSSVLSQSQQLAAESTLLSKKLFPARPVWWSDGKILAVGILPDSSTGDAAAQTACDLLIAEQLPVSGLRIEVYDVLKIQNEDEWSLLGFAVCE</sequence>
<dbReference type="EMBL" id="JAUOPG010000009">
    <property type="protein sequence ID" value="MDO6454675.1"/>
    <property type="molecule type" value="Genomic_DNA"/>
</dbReference>
<organism evidence="1 2">
    <name type="scientific">Neptunomonas phycophila</name>
    <dbReference type="NCBI Taxonomy" id="1572645"/>
    <lineage>
        <taxon>Bacteria</taxon>
        <taxon>Pseudomonadati</taxon>
        <taxon>Pseudomonadota</taxon>
        <taxon>Gammaproteobacteria</taxon>
        <taxon>Oceanospirillales</taxon>
        <taxon>Oceanospirillaceae</taxon>
        <taxon>Neptunomonas</taxon>
    </lineage>
</organism>
<reference evidence="1" key="1">
    <citation type="submission" date="2023-07" db="EMBL/GenBank/DDBJ databases">
        <title>Genome content predicts the carbon catabolic preferences of heterotrophic bacteria.</title>
        <authorList>
            <person name="Gralka M."/>
        </authorList>
    </citation>
    <scope>NUCLEOTIDE SEQUENCE</scope>
    <source>
        <strain evidence="1">I2M16</strain>
    </source>
</reference>
<name>A0AAW7XKN5_9GAMM</name>
<dbReference type="Proteomes" id="UP001169862">
    <property type="component" value="Unassembled WGS sequence"/>
</dbReference>
<proteinExistence type="predicted"/>
<comment type="caution">
    <text evidence="1">The sequence shown here is derived from an EMBL/GenBank/DDBJ whole genome shotgun (WGS) entry which is preliminary data.</text>
</comment>
<evidence type="ECO:0000313" key="2">
    <source>
        <dbReference type="Proteomes" id="UP001169862"/>
    </source>
</evidence>
<evidence type="ECO:0000313" key="1">
    <source>
        <dbReference type="EMBL" id="MDO6454675.1"/>
    </source>
</evidence>
<dbReference type="RefSeq" id="WP_303551444.1">
    <property type="nucleotide sequence ID" value="NZ_JAUOPG010000009.1"/>
</dbReference>
<gene>
    <name evidence="1" type="ORF">Q4490_13960</name>
</gene>
<dbReference type="AlphaFoldDB" id="A0AAW7XKN5"/>
<protein>
    <submittedName>
        <fullName evidence="1">Uncharacterized protein</fullName>
    </submittedName>
</protein>